<evidence type="ECO:0000259" key="2">
    <source>
        <dbReference type="PROSITE" id="PS50990"/>
    </source>
</evidence>
<organism evidence="3 4">
    <name type="scientific">Noviherbaspirillum suwonense</name>
    <dbReference type="NCBI Taxonomy" id="1224511"/>
    <lineage>
        <taxon>Bacteria</taxon>
        <taxon>Pseudomonadati</taxon>
        <taxon>Pseudomonadota</taxon>
        <taxon>Betaproteobacteria</taxon>
        <taxon>Burkholderiales</taxon>
        <taxon>Oxalobacteraceae</taxon>
        <taxon>Noviherbaspirillum</taxon>
    </lineage>
</organism>
<dbReference type="InterPro" id="IPR005074">
    <property type="entry name" value="Peptidase_C39"/>
</dbReference>
<comment type="caution">
    <text evidence="3">The sequence shown here is derived from an EMBL/GenBank/DDBJ whole genome shotgun (WGS) entry which is preliminary data.</text>
</comment>
<protein>
    <recommendedName>
        <fullName evidence="2">Peptidase C39 domain-containing protein</fullName>
    </recommendedName>
</protein>
<gene>
    <name evidence="3" type="ORF">SAMN06295970_101328</name>
</gene>
<dbReference type="Pfam" id="PF03412">
    <property type="entry name" value="Peptidase_C39"/>
    <property type="match status" value="1"/>
</dbReference>
<dbReference type="CDD" id="cd02423">
    <property type="entry name" value="Peptidase_C39G"/>
    <property type="match status" value="1"/>
</dbReference>
<accession>A0ABY1PSE2</accession>
<name>A0ABY1PSE2_9BURK</name>
<keyword evidence="1" id="KW-0732">Signal</keyword>
<feature type="signal peptide" evidence="1">
    <location>
        <begin position="1"/>
        <end position="19"/>
    </location>
</feature>
<sequence length="224" mass="24602">MRHCMLLCGAVLLGGLAHGADLPALGGVQYSVPVKSIKEIRRASTMLQQYDFSCGSAALATLLTHHYGYPANERAIFEDMYARGDQQKIRKEGFSLLDMKNFLEARGFRADGFQQPLEKLAEAGIPAIVLISENGYNHFVVIKGMRGDRILLGDPASGTRVMPRTLFENVWKNKLLFVVHNHVEQARFNDASDWNAAPLAPLASGVGRDSLSNITLPKFGPGDF</sequence>
<evidence type="ECO:0000313" key="3">
    <source>
        <dbReference type="EMBL" id="SMP43675.1"/>
    </source>
</evidence>
<dbReference type="EMBL" id="FXUL01000001">
    <property type="protein sequence ID" value="SMP43675.1"/>
    <property type="molecule type" value="Genomic_DNA"/>
</dbReference>
<feature type="chain" id="PRO_5045188200" description="Peptidase C39 domain-containing protein" evidence="1">
    <location>
        <begin position="20"/>
        <end position="224"/>
    </location>
</feature>
<reference evidence="3 4" key="1">
    <citation type="submission" date="2017-05" db="EMBL/GenBank/DDBJ databases">
        <authorList>
            <person name="Varghese N."/>
            <person name="Submissions S."/>
        </authorList>
    </citation>
    <scope>NUCLEOTIDE SEQUENCE [LARGE SCALE GENOMIC DNA]</scope>
    <source>
        <strain evidence="3 4">DSM 26001</strain>
    </source>
</reference>
<proteinExistence type="predicted"/>
<dbReference type="Gene3D" id="3.90.70.10">
    <property type="entry name" value="Cysteine proteinases"/>
    <property type="match status" value="1"/>
</dbReference>
<dbReference type="PROSITE" id="PS50990">
    <property type="entry name" value="PEPTIDASE_C39"/>
    <property type="match status" value="1"/>
</dbReference>
<dbReference type="RefSeq" id="WP_283440473.1">
    <property type="nucleotide sequence ID" value="NZ_FXUL01000001.1"/>
</dbReference>
<dbReference type="Proteomes" id="UP001158049">
    <property type="component" value="Unassembled WGS sequence"/>
</dbReference>
<evidence type="ECO:0000313" key="4">
    <source>
        <dbReference type="Proteomes" id="UP001158049"/>
    </source>
</evidence>
<feature type="domain" description="Peptidase C39" evidence="2">
    <location>
        <begin position="48"/>
        <end position="178"/>
    </location>
</feature>
<keyword evidence="4" id="KW-1185">Reference proteome</keyword>
<evidence type="ECO:0000256" key="1">
    <source>
        <dbReference type="SAM" id="SignalP"/>
    </source>
</evidence>